<evidence type="ECO:0000313" key="8">
    <source>
        <dbReference type="Proteomes" id="UP000807306"/>
    </source>
</evidence>
<dbReference type="SUPFAM" id="SSF51445">
    <property type="entry name" value="(Trans)glycosidases"/>
    <property type="match status" value="1"/>
</dbReference>
<dbReference type="PANTHER" id="PTHR11069:SF23">
    <property type="entry name" value="LYSOSOMAL ACID GLUCOSYLCERAMIDASE"/>
    <property type="match status" value="1"/>
</dbReference>
<evidence type="ECO:0000259" key="6">
    <source>
        <dbReference type="Pfam" id="PF02055"/>
    </source>
</evidence>
<dbReference type="Gene3D" id="3.20.20.80">
    <property type="entry name" value="Glycosidases"/>
    <property type="match status" value="1"/>
</dbReference>
<accession>A0A9P6ELZ6</accession>
<keyword evidence="2 5" id="KW-0732">Signal</keyword>
<dbReference type="Proteomes" id="UP000807306">
    <property type="component" value="Unassembled WGS sequence"/>
</dbReference>
<keyword evidence="8" id="KW-1185">Reference proteome</keyword>
<dbReference type="PANTHER" id="PTHR11069">
    <property type="entry name" value="GLUCOSYLCERAMIDASE"/>
    <property type="match status" value="1"/>
</dbReference>
<proteinExistence type="inferred from homology"/>
<dbReference type="InterPro" id="IPR013780">
    <property type="entry name" value="Glyco_hydro_b"/>
</dbReference>
<dbReference type="AlphaFoldDB" id="A0A9P6ELZ6"/>
<dbReference type="InterPro" id="IPR017853">
    <property type="entry name" value="GH"/>
</dbReference>
<evidence type="ECO:0000256" key="1">
    <source>
        <dbReference type="ARBA" id="ARBA00005382"/>
    </source>
</evidence>
<name>A0A9P6ELZ6_9AGAR</name>
<feature type="domain" description="Glycosyl hydrolase family 30 TIM-barrel" evidence="6">
    <location>
        <begin position="68"/>
        <end position="330"/>
    </location>
</feature>
<evidence type="ECO:0000256" key="4">
    <source>
        <dbReference type="RuleBase" id="RU361188"/>
    </source>
</evidence>
<protein>
    <submittedName>
        <fullName evidence="7">Glucan endo-1,6-beta-glucosidase</fullName>
    </submittedName>
</protein>
<evidence type="ECO:0000256" key="5">
    <source>
        <dbReference type="SAM" id="SignalP"/>
    </source>
</evidence>
<dbReference type="OrthoDB" id="2160638at2759"/>
<dbReference type="Pfam" id="PF02055">
    <property type="entry name" value="Glyco_hydro_30"/>
    <property type="match status" value="1"/>
</dbReference>
<dbReference type="EMBL" id="MU157835">
    <property type="protein sequence ID" value="KAF9531517.1"/>
    <property type="molecule type" value="Genomic_DNA"/>
</dbReference>
<feature type="chain" id="PRO_5040481044" evidence="5">
    <location>
        <begin position="19"/>
        <end position="551"/>
    </location>
</feature>
<reference evidence="7" key="1">
    <citation type="submission" date="2020-11" db="EMBL/GenBank/DDBJ databases">
        <authorList>
            <consortium name="DOE Joint Genome Institute"/>
            <person name="Ahrendt S."/>
            <person name="Riley R."/>
            <person name="Andreopoulos W."/>
            <person name="Labutti K."/>
            <person name="Pangilinan J."/>
            <person name="Ruiz-Duenas F.J."/>
            <person name="Barrasa J.M."/>
            <person name="Sanchez-Garcia M."/>
            <person name="Camarero S."/>
            <person name="Miyauchi S."/>
            <person name="Serrano A."/>
            <person name="Linde D."/>
            <person name="Babiker R."/>
            <person name="Drula E."/>
            <person name="Ayuso-Fernandez I."/>
            <person name="Pacheco R."/>
            <person name="Padilla G."/>
            <person name="Ferreira P."/>
            <person name="Barriuso J."/>
            <person name="Kellner H."/>
            <person name="Castanera R."/>
            <person name="Alfaro M."/>
            <person name="Ramirez L."/>
            <person name="Pisabarro A.G."/>
            <person name="Kuo A."/>
            <person name="Tritt A."/>
            <person name="Lipzen A."/>
            <person name="He G."/>
            <person name="Yan M."/>
            <person name="Ng V."/>
            <person name="Cullen D."/>
            <person name="Martin F."/>
            <person name="Rosso M.-N."/>
            <person name="Henrissat B."/>
            <person name="Hibbett D."/>
            <person name="Martinez A.T."/>
            <person name="Grigoriev I.V."/>
        </authorList>
    </citation>
    <scope>NUCLEOTIDE SEQUENCE</scope>
    <source>
        <strain evidence="7">CBS 506.95</strain>
    </source>
</reference>
<dbReference type="GO" id="GO:0004348">
    <property type="term" value="F:glucosylceramidase activity"/>
    <property type="evidence" value="ECO:0007669"/>
    <property type="project" value="InterPro"/>
</dbReference>
<sequence>MRSTYFLLLSGFIAPTLCQQIWDIWQTTWDRSKLLTSLAPASPINFAAKGAIGSADIVINDGTKYQPIAGFGGSLTDSSALTLNNLKSKNSANYWNLLGYMFSPTDGANAAGLNYIRVPIGASDFSAGVYSLDDTSGDTSFSKFDGSKAPSYLYSVLKDIKSINAGIKVHLLPWSPPAWTKDSNSMDGGSLKSQYVSSYATYLLKSVQAFQNQGIPVYAISIQNEVQNSNPTYPTCTFTPDTEGQIGTSLRTALNNNALSGVKIIGYEHNWNNAGTYPVSLMANYGNAFAGVAFHCYEGSVSQQDSFHNAQPSKAIYFTECAGTIGSDWWSDIKWYMDNLWIGSLERNSQSGLMWNIALDGNGNPKLPGTNSCGGAGCRALVSVNSDGSYSFNQEFYSMAQVSKAIIPKDAGGPYGQRIGVSIGGTLGWALRVGAFVTARTSSSDWLRYSIVVLNWDDSAATSWNPQPVKTTIEFRGLQATYTFPVGVTTLWWFAPATSSKSTNATAPAPAIFTPAAANGGPYDPNPINITQVKGPGSFTAQLFFNATKTT</sequence>
<feature type="signal peptide" evidence="5">
    <location>
        <begin position="1"/>
        <end position="18"/>
    </location>
</feature>
<dbReference type="Gene3D" id="2.60.40.1180">
    <property type="entry name" value="Golgi alpha-mannosidase II"/>
    <property type="match status" value="1"/>
</dbReference>
<keyword evidence="4" id="KW-0326">Glycosidase</keyword>
<comment type="caution">
    <text evidence="7">The sequence shown here is derived from an EMBL/GenBank/DDBJ whole genome shotgun (WGS) entry which is preliminary data.</text>
</comment>
<evidence type="ECO:0000256" key="2">
    <source>
        <dbReference type="ARBA" id="ARBA00022729"/>
    </source>
</evidence>
<comment type="similarity">
    <text evidence="1 4">Belongs to the glycosyl hydrolase 30 family.</text>
</comment>
<dbReference type="InterPro" id="IPR033453">
    <property type="entry name" value="Glyco_hydro_30_TIM-barrel"/>
</dbReference>
<evidence type="ECO:0000256" key="3">
    <source>
        <dbReference type="ARBA" id="ARBA00022801"/>
    </source>
</evidence>
<keyword evidence="3 4" id="KW-0378">Hydrolase</keyword>
<organism evidence="7 8">
    <name type="scientific">Crepidotus variabilis</name>
    <dbReference type="NCBI Taxonomy" id="179855"/>
    <lineage>
        <taxon>Eukaryota</taxon>
        <taxon>Fungi</taxon>
        <taxon>Dikarya</taxon>
        <taxon>Basidiomycota</taxon>
        <taxon>Agaricomycotina</taxon>
        <taxon>Agaricomycetes</taxon>
        <taxon>Agaricomycetidae</taxon>
        <taxon>Agaricales</taxon>
        <taxon>Agaricineae</taxon>
        <taxon>Crepidotaceae</taxon>
        <taxon>Crepidotus</taxon>
    </lineage>
</organism>
<evidence type="ECO:0000313" key="7">
    <source>
        <dbReference type="EMBL" id="KAF9531517.1"/>
    </source>
</evidence>
<gene>
    <name evidence="7" type="ORF">CPB83DRAFT_917807</name>
</gene>
<dbReference type="GO" id="GO:0016020">
    <property type="term" value="C:membrane"/>
    <property type="evidence" value="ECO:0007669"/>
    <property type="project" value="GOC"/>
</dbReference>
<dbReference type="InterPro" id="IPR001139">
    <property type="entry name" value="Glyco_hydro_30"/>
</dbReference>
<dbReference type="GO" id="GO:0006680">
    <property type="term" value="P:glucosylceramide catabolic process"/>
    <property type="evidence" value="ECO:0007669"/>
    <property type="project" value="TreeGrafter"/>
</dbReference>